<dbReference type="InterPro" id="IPR012134">
    <property type="entry name" value="Glu-5-SA_DH"/>
</dbReference>
<accession>A0A1T5CBG3</accession>
<dbReference type="STRING" id="1513896.SAMN05660841_01288"/>
<keyword evidence="3 7" id="KW-0641">Proline biosynthesis</keyword>
<name>A0A1T5CBG3_9SPHI</name>
<dbReference type="SUPFAM" id="SSF53720">
    <property type="entry name" value="ALDH-like"/>
    <property type="match status" value="1"/>
</dbReference>
<dbReference type="HAMAP" id="MF_00412">
    <property type="entry name" value="ProA"/>
    <property type="match status" value="1"/>
</dbReference>
<dbReference type="PIRSF" id="PIRSF000151">
    <property type="entry name" value="GPR"/>
    <property type="match status" value="1"/>
</dbReference>
<dbReference type="EC" id="1.2.1.41" evidence="7"/>
<dbReference type="NCBIfam" id="NF001221">
    <property type="entry name" value="PRK00197.1"/>
    <property type="match status" value="1"/>
</dbReference>
<reference evidence="10" key="1">
    <citation type="submission" date="2017-02" db="EMBL/GenBank/DDBJ databases">
        <authorList>
            <person name="Varghese N."/>
            <person name="Submissions S."/>
        </authorList>
    </citation>
    <scope>NUCLEOTIDE SEQUENCE [LARGE SCALE GENOMIC DNA]</scope>
    <source>
        <strain evidence="10">DSM 24091</strain>
    </source>
</reference>
<dbReference type="EMBL" id="FUZF01000003">
    <property type="protein sequence ID" value="SKB56676.1"/>
    <property type="molecule type" value="Genomic_DNA"/>
</dbReference>
<dbReference type="GO" id="GO:0004350">
    <property type="term" value="F:glutamate-5-semialdehyde dehydrogenase activity"/>
    <property type="evidence" value="ECO:0007669"/>
    <property type="project" value="UniProtKB-UniRule"/>
</dbReference>
<evidence type="ECO:0000256" key="6">
    <source>
        <dbReference type="ARBA" id="ARBA00049024"/>
    </source>
</evidence>
<comment type="similarity">
    <text evidence="7">Belongs to the gamma-glutamyl phosphate reductase family.</text>
</comment>
<dbReference type="CDD" id="cd07079">
    <property type="entry name" value="ALDH_F18-19_ProA-GPR"/>
    <property type="match status" value="1"/>
</dbReference>
<keyword evidence="10" id="KW-1185">Reference proteome</keyword>
<sequence length="428" mass="46793">MRKEGNIYQETENMDSIQQQLANSRSAKISINGLGVNDRKRILVDIAQLLRTNSEAIQSQNRLDLAQMDEADPKYDRLKLTADRIESLADSVEGISQLGDPTGQLLSAKVLPNGLLIEKKTVALGVVGVIYESRPNVTIDVATLCIQSGNVCLLRGGSDAWYTNSYLIGLLQQVLSNHGVDPNIVQLLPTDRKLIHELLNATEYVDIIIPRGSQTLIDFVRQHAKVPVIETGAGVCHTYVELSADLDKAAKIVANAKISRPSVCNALDTILVDEGIAKEFIAKLTPLLKEAKVEVFASDELYPLFSDENYPYLQKAKSSDFGREFLDLKCAIRSVTGLEEALAHIAVHSSKHSECIVSTDSDKIAIFMNLVDAAAVYSNASTRFTDGGEFGLGAEIGISTQKLHARGPFALEKLVTEKWFITGDGQIR</sequence>
<gene>
    <name evidence="7" type="primary">proA</name>
    <name evidence="9" type="ORF">SAMN05660841_01288</name>
</gene>
<dbReference type="FunFam" id="3.40.309.10:FF:000006">
    <property type="entry name" value="Gamma-glutamyl phosphate reductase"/>
    <property type="match status" value="1"/>
</dbReference>
<evidence type="ECO:0000259" key="8">
    <source>
        <dbReference type="Pfam" id="PF00171"/>
    </source>
</evidence>
<dbReference type="InterPro" id="IPR015590">
    <property type="entry name" value="Aldehyde_DH_dom"/>
</dbReference>
<keyword evidence="7" id="KW-0963">Cytoplasm</keyword>
<evidence type="ECO:0000256" key="1">
    <source>
        <dbReference type="ARBA" id="ARBA00004985"/>
    </source>
</evidence>
<comment type="catalytic activity">
    <reaction evidence="6 7">
        <text>L-glutamate 5-semialdehyde + phosphate + NADP(+) = L-glutamyl 5-phosphate + NADPH + H(+)</text>
        <dbReference type="Rhea" id="RHEA:19541"/>
        <dbReference type="ChEBI" id="CHEBI:15378"/>
        <dbReference type="ChEBI" id="CHEBI:43474"/>
        <dbReference type="ChEBI" id="CHEBI:57783"/>
        <dbReference type="ChEBI" id="CHEBI:58066"/>
        <dbReference type="ChEBI" id="CHEBI:58274"/>
        <dbReference type="ChEBI" id="CHEBI:58349"/>
        <dbReference type="EC" id="1.2.1.41"/>
    </reaction>
</comment>
<keyword evidence="2 7" id="KW-0028">Amino-acid biosynthesis</keyword>
<evidence type="ECO:0000313" key="9">
    <source>
        <dbReference type="EMBL" id="SKB56676.1"/>
    </source>
</evidence>
<keyword evidence="4 7" id="KW-0521">NADP</keyword>
<evidence type="ECO:0000256" key="7">
    <source>
        <dbReference type="HAMAP-Rule" id="MF_00412"/>
    </source>
</evidence>
<feature type="domain" description="Aldehyde dehydrogenase" evidence="8">
    <location>
        <begin position="15"/>
        <end position="294"/>
    </location>
</feature>
<dbReference type="InterPro" id="IPR020593">
    <property type="entry name" value="G-glutamylP_reductase_CS"/>
</dbReference>
<dbReference type="Gene3D" id="3.40.605.10">
    <property type="entry name" value="Aldehyde Dehydrogenase, Chain A, domain 1"/>
    <property type="match status" value="1"/>
</dbReference>
<comment type="pathway">
    <text evidence="1 7">Amino-acid biosynthesis; L-proline biosynthesis; L-glutamate 5-semialdehyde from L-glutamate: step 2/2.</text>
</comment>
<dbReference type="PANTHER" id="PTHR11063">
    <property type="entry name" value="GLUTAMATE SEMIALDEHYDE DEHYDROGENASE"/>
    <property type="match status" value="1"/>
</dbReference>
<dbReference type="AlphaFoldDB" id="A0A1T5CBG3"/>
<dbReference type="GO" id="GO:0050661">
    <property type="term" value="F:NADP binding"/>
    <property type="evidence" value="ECO:0007669"/>
    <property type="project" value="InterPro"/>
</dbReference>
<dbReference type="PROSITE" id="PS01223">
    <property type="entry name" value="PROA"/>
    <property type="match status" value="1"/>
</dbReference>
<dbReference type="InterPro" id="IPR016162">
    <property type="entry name" value="Ald_DH_N"/>
</dbReference>
<evidence type="ECO:0000256" key="3">
    <source>
        <dbReference type="ARBA" id="ARBA00022650"/>
    </source>
</evidence>
<dbReference type="InterPro" id="IPR016161">
    <property type="entry name" value="Ald_DH/histidinol_DH"/>
</dbReference>
<evidence type="ECO:0000256" key="5">
    <source>
        <dbReference type="ARBA" id="ARBA00023002"/>
    </source>
</evidence>
<dbReference type="NCBIfam" id="TIGR00407">
    <property type="entry name" value="proA"/>
    <property type="match status" value="1"/>
</dbReference>
<organism evidence="9 10">
    <name type="scientific">Sphingobacterium nematocida</name>
    <dbReference type="NCBI Taxonomy" id="1513896"/>
    <lineage>
        <taxon>Bacteria</taxon>
        <taxon>Pseudomonadati</taxon>
        <taxon>Bacteroidota</taxon>
        <taxon>Sphingobacteriia</taxon>
        <taxon>Sphingobacteriales</taxon>
        <taxon>Sphingobacteriaceae</taxon>
        <taxon>Sphingobacterium</taxon>
    </lineage>
</organism>
<comment type="subcellular location">
    <subcellularLocation>
        <location evidence="7">Cytoplasm</location>
    </subcellularLocation>
</comment>
<dbReference type="Proteomes" id="UP000190150">
    <property type="component" value="Unassembled WGS sequence"/>
</dbReference>
<comment type="function">
    <text evidence="7">Catalyzes the NADPH-dependent reduction of L-glutamate 5-phosphate into L-glutamate 5-semialdehyde and phosphate. The product spontaneously undergoes cyclization to form 1-pyrroline-5-carboxylate.</text>
</comment>
<dbReference type="InterPro" id="IPR000965">
    <property type="entry name" value="GPR_dom"/>
</dbReference>
<evidence type="ECO:0000256" key="2">
    <source>
        <dbReference type="ARBA" id="ARBA00022605"/>
    </source>
</evidence>
<protein>
    <recommendedName>
        <fullName evidence="7">Gamma-glutamyl phosphate reductase</fullName>
        <shortName evidence="7">GPR</shortName>
        <ecNumber evidence="7">1.2.1.41</ecNumber>
    </recommendedName>
    <alternativeName>
        <fullName evidence="7">Glutamate-5-semialdehyde dehydrogenase</fullName>
    </alternativeName>
    <alternativeName>
        <fullName evidence="7">Glutamyl-gamma-semialdehyde dehydrogenase</fullName>
        <shortName evidence="7">GSA dehydrogenase</shortName>
    </alternativeName>
</protein>
<dbReference type="UniPathway" id="UPA00098">
    <property type="reaction ID" value="UER00360"/>
</dbReference>
<evidence type="ECO:0000313" key="10">
    <source>
        <dbReference type="Proteomes" id="UP000190150"/>
    </source>
</evidence>
<dbReference type="PANTHER" id="PTHR11063:SF8">
    <property type="entry name" value="DELTA-1-PYRROLINE-5-CARBOXYLATE SYNTHASE"/>
    <property type="match status" value="1"/>
</dbReference>
<dbReference type="GO" id="GO:0005737">
    <property type="term" value="C:cytoplasm"/>
    <property type="evidence" value="ECO:0007669"/>
    <property type="project" value="UniProtKB-SubCell"/>
</dbReference>
<dbReference type="Gene3D" id="3.40.309.10">
    <property type="entry name" value="Aldehyde Dehydrogenase, Chain A, domain 2"/>
    <property type="match status" value="1"/>
</dbReference>
<proteinExistence type="inferred from homology"/>
<dbReference type="GO" id="GO:0055129">
    <property type="term" value="P:L-proline biosynthetic process"/>
    <property type="evidence" value="ECO:0007669"/>
    <property type="project" value="UniProtKB-UniRule"/>
</dbReference>
<dbReference type="InterPro" id="IPR016163">
    <property type="entry name" value="Ald_DH_C"/>
</dbReference>
<evidence type="ECO:0000256" key="4">
    <source>
        <dbReference type="ARBA" id="ARBA00022857"/>
    </source>
</evidence>
<dbReference type="Pfam" id="PF00171">
    <property type="entry name" value="Aldedh"/>
    <property type="match status" value="1"/>
</dbReference>
<keyword evidence="5 7" id="KW-0560">Oxidoreductase</keyword>